<organism evidence="1 2">
    <name type="scientific">Vespula maculifrons</name>
    <name type="common">Eastern yellow jacket</name>
    <name type="synonym">Wasp</name>
    <dbReference type="NCBI Taxonomy" id="7453"/>
    <lineage>
        <taxon>Eukaryota</taxon>
        <taxon>Metazoa</taxon>
        <taxon>Ecdysozoa</taxon>
        <taxon>Arthropoda</taxon>
        <taxon>Hexapoda</taxon>
        <taxon>Insecta</taxon>
        <taxon>Pterygota</taxon>
        <taxon>Neoptera</taxon>
        <taxon>Endopterygota</taxon>
        <taxon>Hymenoptera</taxon>
        <taxon>Apocrita</taxon>
        <taxon>Aculeata</taxon>
        <taxon>Vespoidea</taxon>
        <taxon>Vespidae</taxon>
        <taxon>Vespinae</taxon>
        <taxon>Vespula</taxon>
    </lineage>
</organism>
<comment type="caution">
    <text evidence="1">The sequence shown here is derived from an EMBL/GenBank/DDBJ whole genome shotgun (WGS) entry which is preliminary data.</text>
</comment>
<evidence type="ECO:0000313" key="1">
    <source>
        <dbReference type="EMBL" id="KAL2721495.1"/>
    </source>
</evidence>
<reference evidence="1 2" key="1">
    <citation type="journal article" date="2024" name="Ann. Entomol. Soc. Am.">
        <title>Genomic analyses of the southern and eastern yellowjacket wasps (Hymenoptera: Vespidae) reveal evolutionary signatures of social life.</title>
        <authorList>
            <person name="Catto M.A."/>
            <person name="Caine P.B."/>
            <person name="Orr S.E."/>
            <person name="Hunt B.G."/>
            <person name="Goodisman M.A.D."/>
        </authorList>
    </citation>
    <scope>NUCLEOTIDE SEQUENCE [LARGE SCALE GENOMIC DNA]</scope>
    <source>
        <strain evidence="1">232</strain>
        <tissue evidence="1">Head and thorax</tissue>
    </source>
</reference>
<gene>
    <name evidence="1" type="ORF">V1477_020315</name>
</gene>
<keyword evidence="2" id="KW-1185">Reference proteome</keyword>
<name>A0ABD2ANR2_VESMC</name>
<evidence type="ECO:0000313" key="2">
    <source>
        <dbReference type="Proteomes" id="UP001607303"/>
    </source>
</evidence>
<sequence>MQELYVEKADMARRGKDKPVLSMVDTLMQNSTPVVGRKDELESCGHRDKAKLFIVDRDEKANAYVSTLESCRV</sequence>
<dbReference type="AlphaFoldDB" id="A0ABD2ANR2"/>
<protein>
    <submittedName>
        <fullName evidence="1">Uncharacterized protein</fullName>
    </submittedName>
</protein>
<dbReference type="EMBL" id="JAYRBN010000116">
    <property type="protein sequence ID" value="KAL2721495.1"/>
    <property type="molecule type" value="Genomic_DNA"/>
</dbReference>
<proteinExistence type="predicted"/>
<accession>A0ABD2ANR2</accession>
<dbReference type="Proteomes" id="UP001607303">
    <property type="component" value="Unassembled WGS sequence"/>
</dbReference>